<dbReference type="SUPFAM" id="SSF48371">
    <property type="entry name" value="ARM repeat"/>
    <property type="match status" value="1"/>
</dbReference>
<reference evidence="1 2" key="1">
    <citation type="submission" date="2020-04" db="EMBL/GenBank/DDBJ databases">
        <title>Genome sequencing of novel species.</title>
        <authorList>
            <person name="Heo J."/>
            <person name="Kim S.-J."/>
            <person name="Kim J.-S."/>
            <person name="Hong S.-B."/>
            <person name="Kwon S.-W."/>
        </authorList>
    </citation>
    <scope>NUCLEOTIDE SEQUENCE [LARGE SCALE GENOMIC DNA]</scope>
    <source>
        <strain evidence="1 2">AF9R3</strain>
    </source>
</reference>
<dbReference type="RefSeq" id="WP_169113277.1">
    <property type="nucleotide sequence ID" value="NZ_CP051684.1"/>
</dbReference>
<dbReference type="EMBL" id="CP051684">
    <property type="protein sequence ID" value="QJD92012.1"/>
    <property type="molecule type" value="Genomic_DNA"/>
</dbReference>
<evidence type="ECO:0000313" key="1">
    <source>
        <dbReference type="EMBL" id="QJD92012.1"/>
    </source>
</evidence>
<proteinExistence type="predicted"/>
<dbReference type="InterPro" id="IPR016024">
    <property type="entry name" value="ARM-type_fold"/>
</dbReference>
<dbReference type="Proteomes" id="UP000503117">
    <property type="component" value="Chromosome"/>
</dbReference>
<accession>A0ABX6MGF5</accession>
<evidence type="ECO:0000313" key="2">
    <source>
        <dbReference type="Proteomes" id="UP000503117"/>
    </source>
</evidence>
<gene>
    <name evidence="1" type="ORF">HH213_19085</name>
</gene>
<dbReference type="Pfam" id="PF12765">
    <property type="entry name" value="Cohesin_HEAT"/>
    <property type="match status" value="1"/>
</dbReference>
<dbReference type="InterPro" id="IPR026003">
    <property type="entry name" value="Cohesin_HEAT"/>
</dbReference>
<dbReference type="Gene3D" id="1.25.10.10">
    <property type="entry name" value="Leucine-rich Repeat Variant"/>
    <property type="match status" value="2"/>
</dbReference>
<sequence>MSILKSLTGALSSYQRHLNEVLQLIASSDSVPLLVEYSRDGSGYVREAVLARCVALARPELLAVVAERLNDWVPQVRSAARTALVALLPFVPAPQLMAALPAILRLHSGGRGDYAAWLEEFEQILLQSVTVDDIRAAATGNDLQAARAAVHLLDKHALLEPAAVIELIVHRSDDIVLALHGADMCRRLPLAQREALYRVASHSHFGAVRTLAMRALLSTLGDDRLEIAIAALMDKQSSVRHTAAHYLVAQGFDVAAHYRGLLEQGDATVKRLQMSLIMLAALRDVASLELVQSFVHSAYPALRLTALSAWFKLAERDKDAIALTAMHDASPRVRKFAVQLVLRHGAYIPFSAILQQLAVSEDVVLVMQLAETNRWNWLECAARVCLQRGVEEARRLGLESAFVKWFASPQWLNNSDHEQRVFLLSEPVMSAFGQLLLPKQLALLRQELMR</sequence>
<evidence type="ECO:0008006" key="3">
    <source>
        <dbReference type="Google" id="ProtNLM"/>
    </source>
</evidence>
<dbReference type="InterPro" id="IPR011989">
    <property type="entry name" value="ARM-like"/>
</dbReference>
<protein>
    <recommendedName>
        <fullName evidence="3">HEAT repeat domain-containing protein</fullName>
    </recommendedName>
</protein>
<name>A0ABX6MGF5_9BURK</name>
<organism evidence="1 2">
    <name type="scientific">Duganella dendranthematis</name>
    <dbReference type="NCBI Taxonomy" id="2728021"/>
    <lineage>
        <taxon>Bacteria</taxon>
        <taxon>Pseudomonadati</taxon>
        <taxon>Pseudomonadota</taxon>
        <taxon>Betaproteobacteria</taxon>
        <taxon>Burkholderiales</taxon>
        <taxon>Oxalobacteraceae</taxon>
        <taxon>Telluria group</taxon>
        <taxon>Duganella</taxon>
    </lineage>
</organism>
<keyword evidence="2" id="KW-1185">Reference proteome</keyword>